<proteinExistence type="predicted"/>
<comment type="caution">
    <text evidence="2">The sequence shown here is derived from an EMBL/GenBank/DDBJ whole genome shotgun (WGS) entry which is preliminary data.</text>
</comment>
<name>A0ABS4FUT5_9BACL</name>
<keyword evidence="1" id="KW-1133">Transmembrane helix</keyword>
<feature type="transmembrane region" description="Helical" evidence="1">
    <location>
        <begin position="7"/>
        <end position="34"/>
    </location>
</feature>
<sequence>MKKKNKQLLLIVISIFGSIILPILILQLFYILFAEFYTKGFLTGIGHLFVCGIMIIVNIVGSQILIQRQYNRVKKNIRRNIFIIITVSIILQVGLSIMIENPFKDPPLPTFT</sequence>
<evidence type="ECO:0000256" key="1">
    <source>
        <dbReference type="SAM" id="Phobius"/>
    </source>
</evidence>
<dbReference type="RefSeq" id="WP_210089927.1">
    <property type="nucleotide sequence ID" value="NZ_JAGGKG010000014.1"/>
</dbReference>
<organism evidence="2 3">
    <name type="scientific">Paenibacillus turicensis</name>
    <dbReference type="NCBI Taxonomy" id="160487"/>
    <lineage>
        <taxon>Bacteria</taxon>
        <taxon>Bacillati</taxon>
        <taxon>Bacillota</taxon>
        <taxon>Bacilli</taxon>
        <taxon>Bacillales</taxon>
        <taxon>Paenibacillaceae</taxon>
        <taxon>Paenibacillus</taxon>
    </lineage>
</organism>
<evidence type="ECO:0000313" key="2">
    <source>
        <dbReference type="EMBL" id="MBP1906334.1"/>
    </source>
</evidence>
<evidence type="ECO:0000313" key="3">
    <source>
        <dbReference type="Proteomes" id="UP001519272"/>
    </source>
</evidence>
<protein>
    <submittedName>
        <fullName evidence="2">Polyferredoxin</fullName>
    </submittedName>
</protein>
<keyword evidence="1" id="KW-0472">Membrane</keyword>
<dbReference type="EMBL" id="JAGGKG010000014">
    <property type="protein sequence ID" value="MBP1906334.1"/>
    <property type="molecule type" value="Genomic_DNA"/>
</dbReference>
<feature type="transmembrane region" description="Helical" evidence="1">
    <location>
        <begin position="40"/>
        <end position="60"/>
    </location>
</feature>
<dbReference type="Proteomes" id="UP001519272">
    <property type="component" value="Unassembled WGS sequence"/>
</dbReference>
<reference evidence="2 3" key="1">
    <citation type="submission" date="2021-03" db="EMBL/GenBank/DDBJ databases">
        <title>Genomic Encyclopedia of Type Strains, Phase IV (KMG-IV): sequencing the most valuable type-strain genomes for metagenomic binning, comparative biology and taxonomic classification.</title>
        <authorList>
            <person name="Goeker M."/>
        </authorList>
    </citation>
    <scope>NUCLEOTIDE SEQUENCE [LARGE SCALE GENOMIC DNA]</scope>
    <source>
        <strain evidence="2 3">DSM 14349</strain>
    </source>
</reference>
<gene>
    <name evidence="2" type="ORF">J2Z32_002983</name>
</gene>
<feature type="transmembrane region" description="Helical" evidence="1">
    <location>
        <begin position="81"/>
        <end position="99"/>
    </location>
</feature>
<accession>A0ABS4FUT5</accession>
<keyword evidence="1" id="KW-0812">Transmembrane</keyword>
<keyword evidence="3" id="KW-1185">Reference proteome</keyword>